<dbReference type="GeneID" id="108015495"/>
<dbReference type="Gene3D" id="1.20.5.170">
    <property type="match status" value="1"/>
</dbReference>
<reference evidence="9" key="1">
    <citation type="submission" date="2025-08" db="UniProtKB">
        <authorList>
            <consortium name="RefSeq"/>
        </authorList>
    </citation>
    <scope>IDENTIFICATION</scope>
</reference>
<gene>
    <name evidence="9" type="primary">kay</name>
</gene>
<dbReference type="AlphaFoldDB" id="A0AB40AB81"/>
<feature type="region of interest" description="Disordered" evidence="6">
    <location>
        <begin position="324"/>
        <end position="377"/>
    </location>
</feature>
<name>A0AB40AB81_DROSZ</name>
<keyword evidence="4" id="KW-0804">Transcription</keyword>
<feature type="region of interest" description="Disordered" evidence="6">
    <location>
        <begin position="721"/>
        <end position="759"/>
    </location>
</feature>
<evidence type="ECO:0000313" key="8">
    <source>
        <dbReference type="Proteomes" id="UP001652628"/>
    </source>
</evidence>
<evidence type="ECO:0000256" key="1">
    <source>
        <dbReference type="ARBA" id="ARBA00004123"/>
    </source>
</evidence>
<protein>
    <submittedName>
        <fullName evidence="9">Transcription factor kayak isoform X1</fullName>
    </submittedName>
</protein>
<dbReference type="InterPro" id="IPR000837">
    <property type="entry name" value="AP-1"/>
</dbReference>
<feature type="region of interest" description="Disordered" evidence="6">
    <location>
        <begin position="579"/>
        <end position="609"/>
    </location>
</feature>
<dbReference type="Pfam" id="PF00170">
    <property type="entry name" value="bZIP_1"/>
    <property type="match status" value="1"/>
</dbReference>
<evidence type="ECO:0000256" key="5">
    <source>
        <dbReference type="ARBA" id="ARBA00023242"/>
    </source>
</evidence>
<dbReference type="PROSITE" id="PS50217">
    <property type="entry name" value="BZIP"/>
    <property type="match status" value="1"/>
</dbReference>
<evidence type="ECO:0000256" key="4">
    <source>
        <dbReference type="ARBA" id="ARBA00023163"/>
    </source>
</evidence>
<dbReference type="PROSITE" id="PS00036">
    <property type="entry name" value="BZIP_BASIC"/>
    <property type="match status" value="1"/>
</dbReference>
<dbReference type="PANTHER" id="PTHR23351:SF24">
    <property type="entry name" value="ACTIVATING TRANSCRIPTION FACTOR 3-RELATED"/>
    <property type="match status" value="1"/>
</dbReference>
<keyword evidence="5" id="KW-0539">Nucleus</keyword>
<keyword evidence="8" id="KW-1185">Reference proteome</keyword>
<proteinExistence type="predicted"/>
<feature type="region of interest" description="Disordered" evidence="6">
    <location>
        <begin position="645"/>
        <end position="666"/>
    </location>
</feature>
<feature type="region of interest" description="Disordered" evidence="6">
    <location>
        <begin position="72"/>
        <end position="93"/>
    </location>
</feature>
<keyword evidence="2" id="KW-0805">Transcription regulation</keyword>
<dbReference type="SUPFAM" id="SSF57959">
    <property type="entry name" value="Leucine zipper domain"/>
    <property type="match status" value="1"/>
</dbReference>
<feature type="compositionally biased region" description="Low complexity" evidence="6">
    <location>
        <begin position="353"/>
        <end position="364"/>
    </location>
</feature>
<dbReference type="RefSeq" id="XP_036675266.3">
    <property type="nucleotide sequence ID" value="XM_036819371.3"/>
</dbReference>
<dbReference type="Proteomes" id="UP001652628">
    <property type="component" value="Chromosome 3"/>
</dbReference>
<feature type="region of interest" description="Disordered" evidence="6">
    <location>
        <begin position="202"/>
        <end position="223"/>
    </location>
</feature>
<dbReference type="InterPro" id="IPR004827">
    <property type="entry name" value="bZIP"/>
</dbReference>
<accession>A0AB40AB81</accession>
<feature type="compositionally biased region" description="Low complexity" evidence="6">
    <location>
        <begin position="519"/>
        <end position="541"/>
    </location>
</feature>
<keyword evidence="3" id="KW-0238">DNA-binding</keyword>
<dbReference type="GO" id="GO:0000978">
    <property type="term" value="F:RNA polymerase II cis-regulatory region sequence-specific DNA binding"/>
    <property type="evidence" value="ECO:0007669"/>
    <property type="project" value="TreeGrafter"/>
</dbReference>
<evidence type="ECO:0000256" key="6">
    <source>
        <dbReference type="SAM" id="MobiDB-lite"/>
    </source>
</evidence>
<feature type="region of interest" description="Disordered" evidence="6">
    <location>
        <begin position="391"/>
        <end position="428"/>
    </location>
</feature>
<feature type="compositionally biased region" description="Low complexity" evidence="6">
    <location>
        <begin position="581"/>
        <end position="593"/>
    </location>
</feature>
<dbReference type="GO" id="GO:0000981">
    <property type="term" value="F:DNA-binding transcription factor activity, RNA polymerase II-specific"/>
    <property type="evidence" value="ECO:0007669"/>
    <property type="project" value="TreeGrafter"/>
</dbReference>
<feature type="domain" description="BZIP" evidence="7">
    <location>
        <begin position="427"/>
        <end position="490"/>
    </location>
</feature>
<dbReference type="PANTHER" id="PTHR23351">
    <property type="entry name" value="FOS TRANSCRIPTION FACTOR-RELATED"/>
    <property type="match status" value="1"/>
</dbReference>
<feature type="compositionally biased region" description="Polar residues" evidence="6">
    <location>
        <begin position="549"/>
        <end position="559"/>
    </location>
</feature>
<dbReference type="CDD" id="cd14721">
    <property type="entry name" value="bZIP_Fos"/>
    <property type="match status" value="1"/>
</dbReference>
<comment type="subcellular location">
    <subcellularLocation>
        <location evidence="1">Nucleus</location>
    </subcellularLocation>
</comment>
<organism evidence="8 9">
    <name type="scientific">Drosophila suzukii</name>
    <name type="common">Spotted-wing drosophila fruit fly</name>
    <dbReference type="NCBI Taxonomy" id="28584"/>
    <lineage>
        <taxon>Eukaryota</taxon>
        <taxon>Metazoa</taxon>
        <taxon>Ecdysozoa</taxon>
        <taxon>Arthropoda</taxon>
        <taxon>Hexapoda</taxon>
        <taxon>Insecta</taxon>
        <taxon>Pterygota</taxon>
        <taxon>Neoptera</taxon>
        <taxon>Endopterygota</taxon>
        <taxon>Diptera</taxon>
        <taxon>Brachycera</taxon>
        <taxon>Muscomorpha</taxon>
        <taxon>Ephydroidea</taxon>
        <taxon>Drosophilidae</taxon>
        <taxon>Drosophila</taxon>
        <taxon>Sophophora</taxon>
    </lineage>
</organism>
<feature type="region of interest" description="Disordered" evidence="6">
    <location>
        <begin position="519"/>
        <end position="562"/>
    </location>
</feature>
<evidence type="ECO:0000313" key="9">
    <source>
        <dbReference type="RefSeq" id="XP_036675266.3"/>
    </source>
</evidence>
<dbReference type="PRINTS" id="PR00042">
    <property type="entry name" value="LEUZIPPRFOS"/>
</dbReference>
<dbReference type="GO" id="GO:0005634">
    <property type="term" value="C:nucleus"/>
    <property type="evidence" value="ECO:0007669"/>
    <property type="project" value="UniProtKB-SubCell"/>
</dbReference>
<feature type="compositionally biased region" description="Polar residues" evidence="6">
    <location>
        <begin position="396"/>
        <end position="407"/>
    </location>
</feature>
<evidence type="ECO:0000259" key="7">
    <source>
        <dbReference type="PROSITE" id="PS50217"/>
    </source>
</evidence>
<evidence type="ECO:0000256" key="2">
    <source>
        <dbReference type="ARBA" id="ARBA00023015"/>
    </source>
</evidence>
<sequence length="759" mass="81919">MMKNLNGRAHNACYHPYYHQSLHFAQQQHLQQQQQHQQQQHLQLQQQHQQLQQQQQPQQQLLRQQQRQLPTQTAYQQQQQHQEQQQQQQQQLRQSFAHNAFPLRSSNSNNYGHVAGSAYAGNSSNNAAAMAAVCQMQNFFSQQQPQEYNNNCLPINYYQQQLQQQQQQQQQEQQQPQPLHQQQQQAITATTTAATCNATAATTSTTAATSSTTTSTNNDNNNSDNFAMDASEIATFLANELFLQQLGNFETVQSVLTLTTPTLTPTTTRSIEDSFFQIISDTQNDRGAGCAGFAVPLVLPNAANGGNESNGNGIAAIPCQQQPYDVSLVPGSDSEDSNASYNDTQMNEEQDTTDTSSAHTDSTSYQNGHIMPGGSVNGGVNNFTNVLAAVNPANRGESSSTNTSNTPARRGGGRRPNRSANMTPEEEQKRALRRLRNKQAAARCRKRRVDQTNELTEEVEQLEKRGDAMRKEIEALTNSKNQLEYLLAAHRPTCHKIRSDLLSVTTCNGLIAPAGLLSAGSSGSAGSSSHHNHNSNDSSNGTITGMDATLNSTGRSNSPLDLKPAANLDNLLLHIKDEPLDGGLDSGSSLDQDGPPPSKRFTLPPMSTMPHMSTLMTPTGASSGSLQTPITSTAPGGFGSAFPVTTNGGGNGSTSMNSPTLNALNKVPKERPNTLAFQRPLGMHLTLANSKAQHGGPTQIQGVPIQTPSTGTFNFDSLMDGGTGLTPVSGPLVPNSSATNKHPLELPTPTAEPSKLVSL</sequence>
<dbReference type="SMART" id="SM00338">
    <property type="entry name" value="BRLZ"/>
    <property type="match status" value="1"/>
</dbReference>
<evidence type="ECO:0000256" key="3">
    <source>
        <dbReference type="ARBA" id="ARBA00023125"/>
    </source>
</evidence>
<dbReference type="InterPro" id="IPR046347">
    <property type="entry name" value="bZIP_sf"/>
</dbReference>